<accession>A0A319CNU1</accession>
<proteinExistence type="predicted"/>
<dbReference type="GeneID" id="37141716"/>
<protein>
    <submittedName>
        <fullName evidence="1">Uncharacterized protein</fullName>
    </submittedName>
</protein>
<dbReference type="RefSeq" id="XP_025496299.1">
    <property type="nucleotide sequence ID" value="XM_025638974.1"/>
</dbReference>
<reference evidence="1 2" key="1">
    <citation type="submission" date="2016-12" db="EMBL/GenBank/DDBJ databases">
        <title>The genomes of Aspergillus section Nigri reveals drivers in fungal speciation.</title>
        <authorList>
            <consortium name="DOE Joint Genome Institute"/>
            <person name="Vesth T.C."/>
            <person name="Nybo J."/>
            <person name="Theobald S."/>
            <person name="Brandl J."/>
            <person name="Frisvad J.C."/>
            <person name="Nielsen K.F."/>
            <person name="Lyhne E.K."/>
            <person name="Kogle M.E."/>
            <person name="Kuo A."/>
            <person name="Riley R."/>
            <person name="Clum A."/>
            <person name="Nolan M."/>
            <person name="Lipzen A."/>
            <person name="Salamov A."/>
            <person name="Henrissat B."/>
            <person name="Wiebenga A."/>
            <person name="De Vries R.P."/>
            <person name="Grigoriev I.V."/>
            <person name="Mortensen U.H."/>
            <person name="Andersen M.R."/>
            <person name="Baker S.E."/>
        </authorList>
    </citation>
    <scope>NUCLEOTIDE SEQUENCE [LARGE SCALE GENOMIC DNA]</scope>
    <source>
        <strain evidence="1 2">CBS 121591</strain>
    </source>
</reference>
<evidence type="ECO:0000313" key="1">
    <source>
        <dbReference type="EMBL" id="PYH86099.1"/>
    </source>
</evidence>
<evidence type="ECO:0000313" key="2">
    <source>
        <dbReference type="Proteomes" id="UP000248340"/>
    </source>
</evidence>
<name>A0A319CNU1_9EURO</name>
<keyword evidence="2" id="KW-1185">Reference proteome</keyword>
<organism evidence="1 2">
    <name type="scientific">Aspergillus uvarum CBS 121591</name>
    <dbReference type="NCBI Taxonomy" id="1448315"/>
    <lineage>
        <taxon>Eukaryota</taxon>
        <taxon>Fungi</taxon>
        <taxon>Dikarya</taxon>
        <taxon>Ascomycota</taxon>
        <taxon>Pezizomycotina</taxon>
        <taxon>Eurotiomycetes</taxon>
        <taxon>Eurotiomycetidae</taxon>
        <taxon>Eurotiales</taxon>
        <taxon>Aspergillaceae</taxon>
        <taxon>Aspergillus</taxon>
        <taxon>Aspergillus subgen. Circumdati</taxon>
    </lineage>
</organism>
<gene>
    <name evidence="1" type="ORF">BO82DRAFT_397849</name>
</gene>
<dbReference type="Proteomes" id="UP000248340">
    <property type="component" value="Unassembled WGS sequence"/>
</dbReference>
<dbReference type="AlphaFoldDB" id="A0A319CNU1"/>
<dbReference type="EMBL" id="KZ821677">
    <property type="protein sequence ID" value="PYH86099.1"/>
    <property type="molecule type" value="Genomic_DNA"/>
</dbReference>
<dbReference type="VEuPathDB" id="FungiDB:BO82DRAFT_397849"/>
<sequence>MSTDHENPLMRLQEAGCVAWDAYGEVHVALIILCYQIVWLGWNSVVSKIADIPAKANILVRHDTKALLCQILVPRDRVDFERVIIERAVIYQEVWEGLVQRFDWGIGLIWVRYDEN</sequence>